<sequence>HGIIEMIYLNWAEKNNILIKWTVVWSDKVCALPLWLIWLLPVLGAIFGLWLGFWGWKKVYRNKPHEG</sequence>
<name>X0Z891_9ZZZZ</name>
<dbReference type="EMBL" id="BART01004555">
    <property type="protein sequence ID" value="GAG54587.1"/>
    <property type="molecule type" value="Genomic_DNA"/>
</dbReference>
<evidence type="ECO:0000313" key="2">
    <source>
        <dbReference type="EMBL" id="GAG54587.1"/>
    </source>
</evidence>
<accession>X0Z891</accession>
<keyword evidence="1" id="KW-0472">Membrane</keyword>
<reference evidence="2" key="1">
    <citation type="journal article" date="2014" name="Front. Microbiol.">
        <title>High frequency of phylogenetically diverse reductive dehalogenase-homologous genes in deep subseafloor sedimentary metagenomes.</title>
        <authorList>
            <person name="Kawai M."/>
            <person name="Futagami T."/>
            <person name="Toyoda A."/>
            <person name="Takaki Y."/>
            <person name="Nishi S."/>
            <person name="Hori S."/>
            <person name="Arai W."/>
            <person name="Tsubouchi T."/>
            <person name="Morono Y."/>
            <person name="Uchiyama I."/>
            <person name="Ito T."/>
            <person name="Fujiyama A."/>
            <person name="Inagaki F."/>
            <person name="Takami H."/>
        </authorList>
    </citation>
    <scope>NUCLEOTIDE SEQUENCE</scope>
    <source>
        <strain evidence="2">Expedition CK06-06</strain>
    </source>
</reference>
<feature type="transmembrane region" description="Helical" evidence="1">
    <location>
        <begin position="35"/>
        <end position="56"/>
    </location>
</feature>
<keyword evidence="1" id="KW-0812">Transmembrane</keyword>
<evidence type="ECO:0000256" key="1">
    <source>
        <dbReference type="SAM" id="Phobius"/>
    </source>
</evidence>
<protein>
    <submittedName>
        <fullName evidence="2">Uncharacterized protein</fullName>
    </submittedName>
</protein>
<comment type="caution">
    <text evidence="2">The sequence shown here is derived from an EMBL/GenBank/DDBJ whole genome shotgun (WGS) entry which is preliminary data.</text>
</comment>
<feature type="non-terminal residue" evidence="2">
    <location>
        <position position="1"/>
    </location>
</feature>
<gene>
    <name evidence="2" type="ORF">S01H4_11338</name>
</gene>
<keyword evidence="1" id="KW-1133">Transmembrane helix</keyword>
<organism evidence="2">
    <name type="scientific">marine sediment metagenome</name>
    <dbReference type="NCBI Taxonomy" id="412755"/>
    <lineage>
        <taxon>unclassified sequences</taxon>
        <taxon>metagenomes</taxon>
        <taxon>ecological metagenomes</taxon>
    </lineage>
</organism>
<dbReference type="AlphaFoldDB" id="X0Z891"/>
<proteinExistence type="predicted"/>